<feature type="transmembrane region" description="Helical" evidence="1">
    <location>
        <begin position="45"/>
        <end position="65"/>
    </location>
</feature>
<protein>
    <recommendedName>
        <fullName evidence="4">Lipoprotein</fullName>
    </recommendedName>
</protein>
<dbReference type="RefSeq" id="WP_345587330.1">
    <property type="nucleotide sequence ID" value="NZ_BAABJG010000006.1"/>
</dbReference>
<name>A0ABW3ULL2_9BACL</name>
<reference evidence="3" key="1">
    <citation type="journal article" date="2019" name="Int. J. Syst. Evol. Microbiol.">
        <title>The Global Catalogue of Microorganisms (GCM) 10K type strain sequencing project: providing services to taxonomists for standard genome sequencing and annotation.</title>
        <authorList>
            <consortium name="The Broad Institute Genomics Platform"/>
            <consortium name="The Broad Institute Genome Sequencing Center for Infectious Disease"/>
            <person name="Wu L."/>
            <person name="Ma J."/>
        </authorList>
    </citation>
    <scope>NUCLEOTIDE SEQUENCE [LARGE SCALE GENOMIC DNA]</scope>
    <source>
        <strain evidence="3">CCUG 53270</strain>
    </source>
</reference>
<keyword evidence="1" id="KW-0812">Transmembrane</keyword>
<feature type="transmembrane region" description="Helical" evidence="1">
    <location>
        <begin position="12"/>
        <end position="30"/>
    </location>
</feature>
<evidence type="ECO:0000256" key="1">
    <source>
        <dbReference type="SAM" id="Phobius"/>
    </source>
</evidence>
<gene>
    <name evidence="2" type="ORF">ACFQ4B_11610</name>
</gene>
<dbReference type="EMBL" id="JBHTLU010000013">
    <property type="protein sequence ID" value="MFD1220771.1"/>
    <property type="molecule type" value="Genomic_DNA"/>
</dbReference>
<organism evidence="2 3">
    <name type="scientific">Paenibacillus vulneris</name>
    <dbReference type="NCBI Taxonomy" id="1133364"/>
    <lineage>
        <taxon>Bacteria</taxon>
        <taxon>Bacillati</taxon>
        <taxon>Bacillota</taxon>
        <taxon>Bacilli</taxon>
        <taxon>Bacillales</taxon>
        <taxon>Paenibacillaceae</taxon>
        <taxon>Paenibacillus</taxon>
    </lineage>
</organism>
<evidence type="ECO:0000313" key="3">
    <source>
        <dbReference type="Proteomes" id="UP001597180"/>
    </source>
</evidence>
<keyword evidence="3" id="KW-1185">Reference proteome</keyword>
<dbReference type="Proteomes" id="UP001597180">
    <property type="component" value="Unassembled WGS sequence"/>
</dbReference>
<evidence type="ECO:0000313" key="2">
    <source>
        <dbReference type="EMBL" id="MFD1220771.1"/>
    </source>
</evidence>
<comment type="caution">
    <text evidence="2">The sequence shown here is derived from an EMBL/GenBank/DDBJ whole genome shotgun (WGS) entry which is preliminary data.</text>
</comment>
<accession>A0ABW3ULL2</accession>
<keyword evidence="1" id="KW-0472">Membrane</keyword>
<keyword evidence="1" id="KW-1133">Transmembrane helix</keyword>
<proteinExistence type="predicted"/>
<sequence>MARRKKQSISTMLFSALGFLVTCKILLWLFEEKFHATTNMPELNYAIIAVVIALLLRVGFVVWIAQRKKKVAIERVENVSNSTGSSSVNDLNMCVTCGKTVSDKVKQFCLSKPDRFHGQIYCFDHQSNHR</sequence>
<evidence type="ECO:0008006" key="4">
    <source>
        <dbReference type="Google" id="ProtNLM"/>
    </source>
</evidence>